<comment type="caution">
    <text evidence="2">The sequence shown here is derived from an EMBL/GenBank/DDBJ whole genome shotgun (WGS) entry which is preliminary data.</text>
</comment>
<evidence type="ECO:0000256" key="1">
    <source>
        <dbReference type="SAM" id="Phobius"/>
    </source>
</evidence>
<organism evidence="2 3">
    <name type="scientific">Rhabdobacter roseus</name>
    <dbReference type="NCBI Taxonomy" id="1655419"/>
    <lineage>
        <taxon>Bacteria</taxon>
        <taxon>Pseudomonadati</taxon>
        <taxon>Bacteroidota</taxon>
        <taxon>Cytophagia</taxon>
        <taxon>Cytophagales</taxon>
        <taxon>Cytophagaceae</taxon>
        <taxon>Rhabdobacter</taxon>
    </lineage>
</organism>
<proteinExistence type="predicted"/>
<keyword evidence="1" id="KW-0472">Membrane</keyword>
<keyword evidence="3" id="KW-1185">Reference proteome</keyword>
<reference evidence="2 3" key="1">
    <citation type="submission" date="2020-08" db="EMBL/GenBank/DDBJ databases">
        <title>Genomic Encyclopedia of Type Strains, Phase IV (KMG-IV): sequencing the most valuable type-strain genomes for metagenomic binning, comparative biology and taxonomic classification.</title>
        <authorList>
            <person name="Goeker M."/>
        </authorList>
    </citation>
    <scope>NUCLEOTIDE SEQUENCE [LARGE SCALE GENOMIC DNA]</scope>
    <source>
        <strain evidence="2 3">DSM 105074</strain>
    </source>
</reference>
<dbReference type="EMBL" id="JACHGF010000002">
    <property type="protein sequence ID" value="MBB5282916.1"/>
    <property type="molecule type" value="Genomic_DNA"/>
</dbReference>
<feature type="transmembrane region" description="Helical" evidence="1">
    <location>
        <begin position="13"/>
        <end position="35"/>
    </location>
</feature>
<protein>
    <submittedName>
        <fullName evidence="2">Uncharacterized protein</fullName>
    </submittedName>
</protein>
<evidence type="ECO:0000313" key="3">
    <source>
        <dbReference type="Proteomes" id="UP000557307"/>
    </source>
</evidence>
<keyword evidence="1" id="KW-0812">Transmembrane</keyword>
<keyword evidence="1" id="KW-1133">Transmembrane helix</keyword>
<dbReference type="AlphaFoldDB" id="A0A840TFK9"/>
<accession>A0A840TFK9</accession>
<evidence type="ECO:0000313" key="2">
    <source>
        <dbReference type="EMBL" id="MBB5282916.1"/>
    </source>
</evidence>
<name>A0A840TFK9_9BACT</name>
<dbReference type="Proteomes" id="UP000557307">
    <property type="component" value="Unassembled WGS sequence"/>
</dbReference>
<gene>
    <name evidence="2" type="ORF">HNQ92_001042</name>
</gene>
<feature type="transmembrane region" description="Helical" evidence="1">
    <location>
        <begin position="47"/>
        <end position="66"/>
    </location>
</feature>
<feature type="transmembrane region" description="Helical" evidence="1">
    <location>
        <begin position="72"/>
        <end position="90"/>
    </location>
</feature>
<sequence>MPVDMMRGVFRDFLVPGLLLFGLGVLNIMALMAVLRRKKSAWRLAGLALGGLAIWFLVEITILQAVHWLHAMWGRPVLVGGIVAFPRILLASK</sequence>